<dbReference type="InterPro" id="IPR050700">
    <property type="entry name" value="YIM1/Zinc_Alcohol_DH_Fams"/>
</dbReference>
<keyword evidence="1" id="KW-0812">Transmembrane</keyword>
<dbReference type="EMBL" id="LR824026">
    <property type="protein sequence ID" value="CAH0596857.1"/>
    <property type="molecule type" value="Genomic_DNA"/>
</dbReference>
<gene>
    <name evidence="3" type="ORF">CINC_LOCUS7345</name>
</gene>
<dbReference type="PANTHER" id="PTHR11695:SF645">
    <property type="entry name" value="RETICULON-4-INTERACTING PROTEIN 1, MITOCHONDRIAL-LIKE PROTEIN"/>
    <property type="match status" value="1"/>
</dbReference>
<sequence>MDELKHRAGEKLEALHEAAKSAADNGKSRVNDLIDSTVESIRKIREVLHELWHNELIAEGRERAAAWTKEAVRRIKEGAPPLSPVLLYEELLALWHDRVWRRSMMIFACGVVVGGSAGVLLGVRAARRQPAGPHARALHSQPDHSVLLVEDAVAPGAGYGEVLVRVQSFSVCAIDRGALRGRAHLLRSLLYRGHVTVGRGFAGIVLDVGQGVSDLEMGDEVWGCVSEWAGGAATELLTIRSTRVSKRPRGMAADTAACLPWAGGTALIALRQLAYTPDNCKGKRVAVCGAASGEGCALVQLLSGWGAHVSALAPRHAALTLKDLGAQDFVDIEGSREGAWSSLEARATRAGPWDAVLACAAPEVPPPQLANAPALLKATASRKSLVDLRAGTMLTDRLPTPFAIIFATTFYTFRVIRWLAGCGTHTDWLEDSYRLREGLDTLTKLVDRGALAPILDKVLIHYQNYKYLKQLRDFSVEECLYLFNVEIRLYQPESPMYVFKCVCLFNFYKSDVFKL</sequence>
<dbReference type="OrthoDB" id="9930022at2759"/>
<keyword evidence="4" id="KW-1185">Reference proteome</keyword>
<dbReference type="AlphaFoldDB" id="A0A9P0FXI2"/>
<proteinExistence type="predicted"/>
<dbReference type="Pfam" id="PF08240">
    <property type="entry name" value="ADH_N"/>
    <property type="match status" value="1"/>
</dbReference>
<dbReference type="Gene3D" id="3.90.180.10">
    <property type="entry name" value="Medium-chain alcohol dehydrogenases, catalytic domain"/>
    <property type="match status" value="1"/>
</dbReference>
<dbReference type="InterPro" id="IPR020843">
    <property type="entry name" value="ER"/>
</dbReference>
<keyword evidence="1" id="KW-1133">Transmembrane helix</keyword>
<reference evidence="3" key="1">
    <citation type="submission" date="2021-12" db="EMBL/GenBank/DDBJ databases">
        <authorList>
            <person name="King R."/>
        </authorList>
    </citation>
    <scope>NUCLEOTIDE SEQUENCE</scope>
</reference>
<dbReference type="InterPro" id="IPR013154">
    <property type="entry name" value="ADH-like_N"/>
</dbReference>
<keyword evidence="1" id="KW-0472">Membrane</keyword>
<dbReference type="Gene3D" id="3.40.50.720">
    <property type="entry name" value="NAD(P)-binding Rossmann-like Domain"/>
    <property type="match status" value="1"/>
</dbReference>
<organism evidence="3 4">
    <name type="scientific">Chrysodeixis includens</name>
    <name type="common">Soybean looper</name>
    <name type="synonym">Pseudoplusia includens</name>
    <dbReference type="NCBI Taxonomy" id="689277"/>
    <lineage>
        <taxon>Eukaryota</taxon>
        <taxon>Metazoa</taxon>
        <taxon>Ecdysozoa</taxon>
        <taxon>Arthropoda</taxon>
        <taxon>Hexapoda</taxon>
        <taxon>Insecta</taxon>
        <taxon>Pterygota</taxon>
        <taxon>Neoptera</taxon>
        <taxon>Endopterygota</taxon>
        <taxon>Lepidoptera</taxon>
        <taxon>Glossata</taxon>
        <taxon>Ditrysia</taxon>
        <taxon>Noctuoidea</taxon>
        <taxon>Noctuidae</taxon>
        <taxon>Plusiinae</taxon>
        <taxon>Chrysodeixis</taxon>
    </lineage>
</organism>
<dbReference type="GO" id="GO:0016491">
    <property type="term" value="F:oxidoreductase activity"/>
    <property type="evidence" value="ECO:0007669"/>
    <property type="project" value="InterPro"/>
</dbReference>
<dbReference type="GO" id="GO:0005739">
    <property type="term" value="C:mitochondrion"/>
    <property type="evidence" value="ECO:0007669"/>
    <property type="project" value="TreeGrafter"/>
</dbReference>
<dbReference type="Proteomes" id="UP001154114">
    <property type="component" value="Chromosome 23"/>
</dbReference>
<accession>A0A9P0FXI2</accession>
<feature type="domain" description="Enoyl reductase (ER)" evidence="2">
    <location>
        <begin position="140"/>
        <end position="426"/>
    </location>
</feature>
<evidence type="ECO:0000256" key="1">
    <source>
        <dbReference type="SAM" id="Phobius"/>
    </source>
</evidence>
<dbReference type="SUPFAM" id="SSF50129">
    <property type="entry name" value="GroES-like"/>
    <property type="match status" value="1"/>
</dbReference>
<evidence type="ECO:0000313" key="4">
    <source>
        <dbReference type="Proteomes" id="UP001154114"/>
    </source>
</evidence>
<evidence type="ECO:0000259" key="2">
    <source>
        <dbReference type="SMART" id="SM00829"/>
    </source>
</evidence>
<name>A0A9P0FXI2_CHRIL</name>
<dbReference type="SUPFAM" id="SSF51735">
    <property type="entry name" value="NAD(P)-binding Rossmann-fold domains"/>
    <property type="match status" value="1"/>
</dbReference>
<protein>
    <recommendedName>
        <fullName evidence="2">Enoyl reductase (ER) domain-containing protein</fullName>
    </recommendedName>
</protein>
<dbReference type="SMART" id="SM00829">
    <property type="entry name" value="PKS_ER"/>
    <property type="match status" value="1"/>
</dbReference>
<evidence type="ECO:0000313" key="3">
    <source>
        <dbReference type="EMBL" id="CAH0596857.1"/>
    </source>
</evidence>
<dbReference type="InterPro" id="IPR011032">
    <property type="entry name" value="GroES-like_sf"/>
</dbReference>
<feature type="transmembrane region" description="Helical" evidence="1">
    <location>
        <begin position="104"/>
        <end position="123"/>
    </location>
</feature>
<dbReference type="PANTHER" id="PTHR11695">
    <property type="entry name" value="ALCOHOL DEHYDROGENASE RELATED"/>
    <property type="match status" value="1"/>
</dbReference>
<dbReference type="InterPro" id="IPR036291">
    <property type="entry name" value="NAD(P)-bd_dom_sf"/>
</dbReference>